<comment type="caution">
    <text evidence="6">The sequence shown here is derived from an EMBL/GenBank/DDBJ whole genome shotgun (WGS) entry which is preliminary data.</text>
</comment>
<dbReference type="InterPro" id="IPR029000">
    <property type="entry name" value="Cyclophilin-like_dom_sf"/>
</dbReference>
<organism evidence="6 7">
    <name type="scientific">SAR86 cluster bacterium</name>
    <dbReference type="NCBI Taxonomy" id="2030880"/>
    <lineage>
        <taxon>Bacteria</taxon>
        <taxon>Pseudomonadati</taxon>
        <taxon>Pseudomonadota</taxon>
        <taxon>Gammaproteobacteria</taxon>
        <taxon>SAR86 cluster</taxon>
    </lineage>
</organism>
<feature type="domain" description="PPIase cyclophilin-type" evidence="5">
    <location>
        <begin position="32"/>
        <end position="191"/>
    </location>
</feature>
<dbReference type="AlphaFoldDB" id="A0A2A5CBE5"/>
<dbReference type="InterPro" id="IPR044665">
    <property type="entry name" value="E_coli_cyclophilin_A-like"/>
</dbReference>
<feature type="signal peptide" evidence="4">
    <location>
        <begin position="1"/>
        <end position="20"/>
    </location>
</feature>
<evidence type="ECO:0000313" key="6">
    <source>
        <dbReference type="EMBL" id="PCJ41204.1"/>
    </source>
</evidence>
<dbReference type="Gene3D" id="2.40.100.10">
    <property type="entry name" value="Cyclophilin-like"/>
    <property type="match status" value="1"/>
</dbReference>
<dbReference type="EC" id="5.2.1.8" evidence="1"/>
<dbReference type="EMBL" id="NVWI01000006">
    <property type="protein sequence ID" value="PCJ41204.1"/>
    <property type="molecule type" value="Genomic_DNA"/>
</dbReference>
<name>A0A2A5CBE5_9GAMM</name>
<protein>
    <recommendedName>
        <fullName evidence="1">peptidylprolyl isomerase</fullName>
        <ecNumber evidence="1">5.2.1.8</ecNumber>
    </recommendedName>
</protein>
<accession>A0A2A5CBE5</accession>
<evidence type="ECO:0000259" key="5">
    <source>
        <dbReference type="PROSITE" id="PS50072"/>
    </source>
</evidence>
<feature type="chain" id="PRO_5013377387" description="peptidylprolyl isomerase" evidence="4">
    <location>
        <begin position="21"/>
        <end position="199"/>
    </location>
</feature>
<evidence type="ECO:0000256" key="2">
    <source>
        <dbReference type="ARBA" id="ARBA00023110"/>
    </source>
</evidence>
<gene>
    <name evidence="6" type="ORF">COA71_09195</name>
</gene>
<keyword evidence="2" id="KW-0697">Rotamase</keyword>
<dbReference type="Pfam" id="PF00160">
    <property type="entry name" value="Pro_isomerase"/>
    <property type="match status" value="1"/>
</dbReference>
<evidence type="ECO:0000256" key="1">
    <source>
        <dbReference type="ARBA" id="ARBA00013194"/>
    </source>
</evidence>
<reference evidence="7" key="1">
    <citation type="submission" date="2017-08" db="EMBL/GenBank/DDBJ databases">
        <title>A dynamic microbial community with high functional redundancy inhabits the cold, oxic subseafloor aquifer.</title>
        <authorList>
            <person name="Tully B.J."/>
            <person name="Wheat C.G."/>
            <person name="Glazer B.T."/>
            <person name="Huber J.A."/>
        </authorList>
    </citation>
    <scope>NUCLEOTIDE SEQUENCE [LARGE SCALE GENOMIC DNA]</scope>
</reference>
<dbReference type="PROSITE" id="PS50072">
    <property type="entry name" value="CSA_PPIASE_2"/>
    <property type="match status" value="1"/>
</dbReference>
<dbReference type="InterPro" id="IPR002130">
    <property type="entry name" value="Cyclophilin-type_PPIase_dom"/>
</dbReference>
<sequence>MKRVVITFLALFLTFPISVAAQVTVLMSTSEGDIEIDLYVNTAPISTGNFLMLADNGDLDGASFYRVVSYENDKGSPLIEVIQGGLGDRASEFNTIAHESTEQTGILHTDGVISMARGAVGTASTEFFIIVGDQPSLDYGGDRNADQQGFAAFGKVINGMDVVRNIQSLPADGPSESDYTEDQILTEAVRIYSVRRIVQ</sequence>
<keyword evidence="4" id="KW-0732">Signal</keyword>
<dbReference type="SUPFAM" id="SSF50891">
    <property type="entry name" value="Cyclophilin-like"/>
    <property type="match status" value="1"/>
</dbReference>
<evidence type="ECO:0000256" key="3">
    <source>
        <dbReference type="ARBA" id="ARBA00023235"/>
    </source>
</evidence>
<keyword evidence="3 6" id="KW-0413">Isomerase</keyword>
<dbReference type="PANTHER" id="PTHR43246">
    <property type="entry name" value="PEPTIDYL-PROLYL CIS-TRANS ISOMERASE CYP38, CHLOROPLASTIC"/>
    <property type="match status" value="1"/>
</dbReference>
<dbReference type="GO" id="GO:0003755">
    <property type="term" value="F:peptidyl-prolyl cis-trans isomerase activity"/>
    <property type="evidence" value="ECO:0007669"/>
    <property type="project" value="UniProtKB-KW"/>
</dbReference>
<evidence type="ECO:0000313" key="7">
    <source>
        <dbReference type="Proteomes" id="UP000228987"/>
    </source>
</evidence>
<evidence type="ECO:0000256" key="4">
    <source>
        <dbReference type="SAM" id="SignalP"/>
    </source>
</evidence>
<proteinExistence type="predicted"/>
<dbReference type="Proteomes" id="UP000228987">
    <property type="component" value="Unassembled WGS sequence"/>
</dbReference>